<dbReference type="PANTHER" id="PTHR10846:SF8">
    <property type="entry name" value="INNER MEMBRANE PROTEIN YRBG"/>
    <property type="match status" value="1"/>
</dbReference>
<sequence length="355" mass="37792">MSAILLWTLVAIIATAIIWKGSGLLERSSQRLSAYYRLPEIVQGAIVVAVGSSFPELSTTVISTLVHGEFELGVAAIVGSALFNILVIPGLSGLASKSPLQANRDLVYKEAQFYMIAVAVLTLTFAFAAIYHPVETSPQGGSIQGEMTRWLALMPVALYGLYLFVQYQDTLDHESDEDVSDIRPGREWGRLALSLVVIVIGVEGLVRAAINFGEIFGTPSFLWGITVVAAGTSIPDAFVSIRAARQGRGVTSIANVLGSNTFDLLVCIPAGVLIAGTAVIDFSLAAPMMAALTFATVLLFLMMRTQMVLSRRESICLLVVYAAFVVWVSLESFGTIDLVPHLPPSGAVSAHATTG</sequence>
<gene>
    <name evidence="7" type="ORF">NFG58_01930</name>
</gene>
<dbReference type="EMBL" id="CP098827">
    <property type="protein sequence ID" value="XBO71501.1"/>
    <property type="molecule type" value="Genomic_DNA"/>
</dbReference>
<keyword evidence="2 5" id="KW-0812">Transmembrane</keyword>
<evidence type="ECO:0000259" key="6">
    <source>
        <dbReference type="Pfam" id="PF01699"/>
    </source>
</evidence>
<dbReference type="GO" id="GO:0006874">
    <property type="term" value="P:intracellular calcium ion homeostasis"/>
    <property type="evidence" value="ECO:0007669"/>
    <property type="project" value="TreeGrafter"/>
</dbReference>
<dbReference type="InterPro" id="IPR004481">
    <property type="entry name" value="K/Na/Ca-exchanger"/>
</dbReference>
<evidence type="ECO:0000256" key="5">
    <source>
        <dbReference type="SAM" id="Phobius"/>
    </source>
</evidence>
<evidence type="ECO:0000256" key="4">
    <source>
        <dbReference type="ARBA" id="ARBA00023136"/>
    </source>
</evidence>
<keyword evidence="4 5" id="KW-0472">Membrane</keyword>
<dbReference type="InterPro" id="IPR044880">
    <property type="entry name" value="NCX_ion-bd_dom_sf"/>
</dbReference>
<dbReference type="AlphaFoldDB" id="A0AAU7KII6"/>
<feature type="transmembrane region" description="Helical" evidence="5">
    <location>
        <begin position="188"/>
        <end position="210"/>
    </location>
</feature>
<dbReference type="PANTHER" id="PTHR10846">
    <property type="entry name" value="SODIUM/POTASSIUM/CALCIUM EXCHANGER"/>
    <property type="match status" value="1"/>
</dbReference>
<keyword evidence="3 5" id="KW-1133">Transmembrane helix</keyword>
<dbReference type="GO" id="GO:0005262">
    <property type="term" value="F:calcium channel activity"/>
    <property type="evidence" value="ECO:0007669"/>
    <property type="project" value="TreeGrafter"/>
</dbReference>
<feature type="transmembrane region" description="Helical" evidence="5">
    <location>
        <begin position="72"/>
        <end position="92"/>
    </location>
</feature>
<dbReference type="GO" id="GO:0008273">
    <property type="term" value="F:calcium, potassium:sodium antiporter activity"/>
    <property type="evidence" value="ECO:0007669"/>
    <property type="project" value="TreeGrafter"/>
</dbReference>
<feature type="transmembrane region" description="Helical" evidence="5">
    <location>
        <begin position="262"/>
        <end position="280"/>
    </location>
</feature>
<evidence type="ECO:0000313" key="7">
    <source>
        <dbReference type="EMBL" id="XBO71501.1"/>
    </source>
</evidence>
<proteinExistence type="predicted"/>
<feature type="transmembrane region" description="Helical" evidence="5">
    <location>
        <begin position="286"/>
        <end position="303"/>
    </location>
</feature>
<evidence type="ECO:0000256" key="3">
    <source>
        <dbReference type="ARBA" id="ARBA00022989"/>
    </source>
</evidence>
<feature type="transmembrane region" description="Helical" evidence="5">
    <location>
        <begin position="6"/>
        <end position="25"/>
    </location>
</feature>
<comment type="subcellular location">
    <subcellularLocation>
        <location evidence="1">Membrane</location>
        <topology evidence="1">Multi-pass membrane protein</topology>
    </subcellularLocation>
</comment>
<dbReference type="Pfam" id="PF01699">
    <property type="entry name" value="Na_Ca_ex"/>
    <property type="match status" value="2"/>
</dbReference>
<accession>A0AAU7KII6</accession>
<reference evidence="7" key="1">
    <citation type="submission" date="2022-06" db="EMBL/GenBank/DDBJ databases">
        <title>A novel DMS-producing enzyme.</title>
        <authorList>
            <person name="Zhang Y."/>
        </authorList>
    </citation>
    <scope>NUCLEOTIDE SEQUENCE</scope>
    <source>
        <strain evidence="7">RT37</strain>
    </source>
</reference>
<feature type="domain" description="Sodium/calcium exchanger membrane region" evidence="6">
    <location>
        <begin position="188"/>
        <end position="328"/>
    </location>
</feature>
<feature type="transmembrane region" description="Helical" evidence="5">
    <location>
        <begin position="315"/>
        <end position="336"/>
    </location>
</feature>
<dbReference type="Gene3D" id="1.20.1420.30">
    <property type="entry name" value="NCX, central ion-binding region"/>
    <property type="match status" value="1"/>
</dbReference>
<feature type="transmembrane region" description="Helical" evidence="5">
    <location>
        <begin position="113"/>
        <end position="130"/>
    </location>
</feature>
<dbReference type="GO" id="GO:0005886">
    <property type="term" value="C:plasma membrane"/>
    <property type="evidence" value="ECO:0007669"/>
    <property type="project" value="TreeGrafter"/>
</dbReference>
<name>A0AAU7KII6_9GAMM</name>
<protein>
    <submittedName>
        <fullName evidence="7">Sodium:calcium antiporter</fullName>
    </submittedName>
</protein>
<feature type="transmembrane region" description="Helical" evidence="5">
    <location>
        <begin position="150"/>
        <end position="167"/>
    </location>
</feature>
<evidence type="ECO:0000256" key="1">
    <source>
        <dbReference type="ARBA" id="ARBA00004141"/>
    </source>
</evidence>
<feature type="domain" description="Sodium/calcium exchanger membrane region" evidence="6">
    <location>
        <begin position="8"/>
        <end position="167"/>
    </location>
</feature>
<evidence type="ECO:0000256" key="2">
    <source>
        <dbReference type="ARBA" id="ARBA00022692"/>
    </source>
</evidence>
<dbReference type="RefSeq" id="WP_348827487.1">
    <property type="nucleotide sequence ID" value="NZ_CP098827.1"/>
</dbReference>
<feature type="transmembrane region" description="Helical" evidence="5">
    <location>
        <begin position="222"/>
        <end position="241"/>
    </location>
</feature>
<organism evidence="7">
    <name type="scientific">Halomonas sp. RT37</name>
    <dbReference type="NCBI Taxonomy" id="2950872"/>
    <lineage>
        <taxon>Bacteria</taxon>
        <taxon>Pseudomonadati</taxon>
        <taxon>Pseudomonadota</taxon>
        <taxon>Gammaproteobacteria</taxon>
        <taxon>Oceanospirillales</taxon>
        <taxon>Halomonadaceae</taxon>
        <taxon>Halomonas</taxon>
    </lineage>
</organism>
<dbReference type="InterPro" id="IPR004837">
    <property type="entry name" value="NaCa_Exmemb"/>
</dbReference>